<name>A0A0F4KP74_9LACO</name>
<comment type="subcellular location">
    <subcellularLocation>
        <location evidence="1">Cell membrane</location>
        <topology evidence="1">Multi-pass membrane protein</topology>
    </subcellularLocation>
</comment>
<dbReference type="InterPro" id="IPR010619">
    <property type="entry name" value="ThrE-like_N"/>
</dbReference>
<dbReference type="PATRIC" id="fig|1218508.4.peg.1509"/>
<dbReference type="PANTHER" id="PTHR34390:SF2">
    <property type="entry name" value="SUCCINATE TRANSPORTER SUBUNIT YJJP-RELATED"/>
    <property type="match status" value="1"/>
</dbReference>
<evidence type="ECO:0000313" key="9">
    <source>
        <dbReference type="EMBL" id="KJY48457.1"/>
    </source>
</evidence>
<evidence type="ECO:0000256" key="3">
    <source>
        <dbReference type="ARBA" id="ARBA00022692"/>
    </source>
</evidence>
<feature type="transmembrane region" description="Helical" evidence="7">
    <location>
        <begin position="116"/>
        <end position="136"/>
    </location>
</feature>
<dbReference type="GO" id="GO:0015744">
    <property type="term" value="P:succinate transport"/>
    <property type="evidence" value="ECO:0007669"/>
    <property type="project" value="TreeGrafter"/>
</dbReference>
<keyword evidence="3 7" id="KW-0812">Transmembrane</keyword>
<evidence type="ECO:0000256" key="2">
    <source>
        <dbReference type="ARBA" id="ARBA00022475"/>
    </source>
</evidence>
<dbReference type="InterPro" id="IPR050539">
    <property type="entry name" value="ThrE_Dicarb/AminoAcid_Exp"/>
</dbReference>
<feature type="domain" description="Threonine/serine exporter-like N-terminal" evidence="8">
    <location>
        <begin position="14"/>
        <end position="250"/>
    </location>
</feature>
<dbReference type="RefSeq" id="WP_045923339.1">
    <property type="nucleotide sequence ID" value="NZ_JAAEEA010000005.1"/>
</dbReference>
<reference evidence="9 10" key="1">
    <citation type="submission" date="2014-12" db="EMBL/GenBank/DDBJ databases">
        <title>Comparative genomics of the lactic acid bacteria isolated from the honey bee gut.</title>
        <authorList>
            <person name="Ellegaard K.M."/>
            <person name="Tamarit D."/>
            <person name="Javelind E."/>
            <person name="Olofsson T."/>
            <person name="Andersson S.G."/>
            <person name="Vasquez A."/>
        </authorList>
    </citation>
    <scope>NUCLEOTIDE SEQUENCE [LARGE SCALE GENOMIC DNA]</scope>
    <source>
        <strain evidence="9 10">Hon2</strain>
    </source>
</reference>
<gene>
    <name evidence="9" type="ORF">JG29_15180</name>
</gene>
<protein>
    <submittedName>
        <fullName evidence="9">Putative membrane protein</fullName>
    </submittedName>
</protein>
<dbReference type="OrthoDB" id="9813917at2"/>
<comment type="similarity">
    <text evidence="6">Belongs to the ThrE exporter (TC 2.A.79) family.</text>
</comment>
<dbReference type="PANTHER" id="PTHR34390">
    <property type="entry name" value="UPF0442 PROTEIN YJJB-RELATED"/>
    <property type="match status" value="1"/>
</dbReference>
<feature type="transmembrane region" description="Helical" evidence="7">
    <location>
        <begin position="166"/>
        <end position="185"/>
    </location>
</feature>
<keyword evidence="10" id="KW-1185">Reference proteome</keyword>
<dbReference type="Proteomes" id="UP000033695">
    <property type="component" value="Unassembled WGS sequence"/>
</dbReference>
<feature type="transmembrane region" description="Helical" evidence="7">
    <location>
        <begin position="227"/>
        <end position="251"/>
    </location>
</feature>
<dbReference type="GO" id="GO:0022857">
    <property type="term" value="F:transmembrane transporter activity"/>
    <property type="evidence" value="ECO:0007669"/>
    <property type="project" value="InterPro"/>
</dbReference>
<evidence type="ECO:0000259" key="8">
    <source>
        <dbReference type="Pfam" id="PF06738"/>
    </source>
</evidence>
<accession>A0A0F4KP74</accession>
<evidence type="ECO:0000256" key="6">
    <source>
        <dbReference type="ARBA" id="ARBA00034125"/>
    </source>
</evidence>
<dbReference type="GO" id="GO:0005886">
    <property type="term" value="C:plasma membrane"/>
    <property type="evidence" value="ECO:0007669"/>
    <property type="project" value="UniProtKB-SubCell"/>
</dbReference>
<comment type="caution">
    <text evidence="9">The sequence shown here is derived from an EMBL/GenBank/DDBJ whole genome shotgun (WGS) entry which is preliminary data.</text>
</comment>
<dbReference type="AlphaFoldDB" id="A0A0F4KP74"/>
<evidence type="ECO:0000256" key="7">
    <source>
        <dbReference type="SAM" id="Phobius"/>
    </source>
</evidence>
<evidence type="ECO:0000313" key="10">
    <source>
        <dbReference type="Proteomes" id="UP000033695"/>
    </source>
</evidence>
<proteinExistence type="inferred from homology"/>
<evidence type="ECO:0000256" key="5">
    <source>
        <dbReference type="ARBA" id="ARBA00023136"/>
    </source>
</evidence>
<organism evidence="9 10">
    <name type="scientific">Bombilactobacillus mellis</name>
    <dbReference type="NCBI Taxonomy" id="1218508"/>
    <lineage>
        <taxon>Bacteria</taxon>
        <taxon>Bacillati</taxon>
        <taxon>Bacillota</taxon>
        <taxon>Bacilli</taxon>
        <taxon>Lactobacillales</taxon>
        <taxon>Lactobacillaceae</taxon>
        <taxon>Bombilactobacillus</taxon>
    </lineage>
</organism>
<keyword evidence="2" id="KW-1003">Cell membrane</keyword>
<dbReference type="EMBL" id="JXBZ01000009">
    <property type="protein sequence ID" value="KJY48457.1"/>
    <property type="molecule type" value="Genomic_DNA"/>
</dbReference>
<dbReference type="HOGENOM" id="CLU_070277_0_0_9"/>
<keyword evidence="5 7" id="KW-0472">Membrane</keyword>
<feature type="transmembrane region" description="Helical" evidence="7">
    <location>
        <begin position="194"/>
        <end position="215"/>
    </location>
</feature>
<sequence>MDNQTIKQLLNTGILAGKIMMESGSEMYRIQDTIERILRKGGLSQPEVFLTPTGIFVTARDIFYIKMAEVHHSAINLEKVTKVNALSRQFSDNQISLDELQNGLRDINSNTSDFPLWLKLLGAFVISCTLMILFIGKYDWFDFFQAGFIGLFGYLVFNYLNNVVEIQFISEFIASVLIALAAIGLRQLNLINNLNYLIIGSVMPLVPGVALTNALRDLIAGHLISGLARMVAGTLSALAIGGGIAVVLRFLL</sequence>
<evidence type="ECO:0000256" key="4">
    <source>
        <dbReference type="ARBA" id="ARBA00022989"/>
    </source>
</evidence>
<evidence type="ECO:0000256" key="1">
    <source>
        <dbReference type="ARBA" id="ARBA00004651"/>
    </source>
</evidence>
<dbReference type="Pfam" id="PF06738">
    <property type="entry name" value="ThrE"/>
    <property type="match status" value="1"/>
</dbReference>
<keyword evidence="4 7" id="KW-1133">Transmembrane helix</keyword>